<sequence>MNPFAVFFHILLQVNYSPNSKVSPYFRYISPEVILEVKEDDHTEKSFGAASSSGHHCGAESQVEQPLIVK</sequence>
<feature type="region of interest" description="Disordered" evidence="1">
    <location>
        <begin position="45"/>
        <end position="70"/>
    </location>
</feature>
<organism evidence="2 3">
    <name type="scientific">Ladona fulva</name>
    <name type="common">Scarce chaser dragonfly</name>
    <name type="synonym">Libellula fulva</name>
    <dbReference type="NCBI Taxonomy" id="123851"/>
    <lineage>
        <taxon>Eukaryota</taxon>
        <taxon>Metazoa</taxon>
        <taxon>Ecdysozoa</taxon>
        <taxon>Arthropoda</taxon>
        <taxon>Hexapoda</taxon>
        <taxon>Insecta</taxon>
        <taxon>Pterygota</taxon>
        <taxon>Palaeoptera</taxon>
        <taxon>Odonata</taxon>
        <taxon>Epiprocta</taxon>
        <taxon>Anisoptera</taxon>
        <taxon>Libelluloidea</taxon>
        <taxon>Libellulidae</taxon>
        <taxon>Ladona</taxon>
    </lineage>
</organism>
<name>A0A8K0P609_LADFU</name>
<proteinExistence type="predicted"/>
<evidence type="ECO:0000313" key="3">
    <source>
        <dbReference type="Proteomes" id="UP000792457"/>
    </source>
</evidence>
<evidence type="ECO:0000313" key="2">
    <source>
        <dbReference type="EMBL" id="KAG8235116.1"/>
    </source>
</evidence>
<reference evidence="2" key="2">
    <citation type="submission" date="2017-10" db="EMBL/GenBank/DDBJ databases">
        <title>Ladona fulva Genome sequencing and assembly.</title>
        <authorList>
            <person name="Murali S."/>
            <person name="Richards S."/>
            <person name="Bandaranaike D."/>
            <person name="Bellair M."/>
            <person name="Blankenburg K."/>
            <person name="Chao H."/>
            <person name="Dinh H."/>
            <person name="Doddapaneni H."/>
            <person name="Dugan-Rocha S."/>
            <person name="Elkadiri S."/>
            <person name="Gnanaolivu R."/>
            <person name="Hernandez B."/>
            <person name="Skinner E."/>
            <person name="Javaid M."/>
            <person name="Lee S."/>
            <person name="Li M."/>
            <person name="Ming W."/>
            <person name="Munidasa M."/>
            <person name="Muniz J."/>
            <person name="Nguyen L."/>
            <person name="Hughes D."/>
            <person name="Osuji N."/>
            <person name="Pu L.-L."/>
            <person name="Puazo M."/>
            <person name="Qu C."/>
            <person name="Quiroz J."/>
            <person name="Raj R."/>
            <person name="Weissenberger G."/>
            <person name="Xin Y."/>
            <person name="Zou X."/>
            <person name="Han Y."/>
            <person name="Worley K."/>
            <person name="Muzny D."/>
            <person name="Gibbs R."/>
        </authorList>
    </citation>
    <scope>NUCLEOTIDE SEQUENCE</scope>
    <source>
        <strain evidence="2">Sampled in the wild</strain>
    </source>
</reference>
<evidence type="ECO:0000256" key="1">
    <source>
        <dbReference type="SAM" id="MobiDB-lite"/>
    </source>
</evidence>
<reference evidence="2" key="1">
    <citation type="submission" date="2013-04" db="EMBL/GenBank/DDBJ databases">
        <authorList>
            <person name="Qu J."/>
            <person name="Murali S.C."/>
            <person name="Bandaranaike D."/>
            <person name="Bellair M."/>
            <person name="Blankenburg K."/>
            <person name="Chao H."/>
            <person name="Dinh H."/>
            <person name="Doddapaneni H."/>
            <person name="Downs B."/>
            <person name="Dugan-Rocha S."/>
            <person name="Elkadiri S."/>
            <person name="Gnanaolivu R.D."/>
            <person name="Hernandez B."/>
            <person name="Javaid M."/>
            <person name="Jayaseelan J.C."/>
            <person name="Lee S."/>
            <person name="Li M."/>
            <person name="Ming W."/>
            <person name="Munidasa M."/>
            <person name="Muniz J."/>
            <person name="Nguyen L."/>
            <person name="Ongeri F."/>
            <person name="Osuji N."/>
            <person name="Pu L.-L."/>
            <person name="Puazo M."/>
            <person name="Qu C."/>
            <person name="Quiroz J."/>
            <person name="Raj R."/>
            <person name="Weissenberger G."/>
            <person name="Xin Y."/>
            <person name="Zou X."/>
            <person name="Han Y."/>
            <person name="Richards S."/>
            <person name="Worley K."/>
            <person name="Muzny D."/>
            <person name="Gibbs R."/>
        </authorList>
    </citation>
    <scope>NUCLEOTIDE SEQUENCE</scope>
    <source>
        <strain evidence="2">Sampled in the wild</strain>
    </source>
</reference>
<keyword evidence="3" id="KW-1185">Reference proteome</keyword>
<accession>A0A8K0P609</accession>
<protein>
    <submittedName>
        <fullName evidence="2">Uncharacterized protein</fullName>
    </submittedName>
</protein>
<dbReference type="EMBL" id="KZ308880">
    <property type="protein sequence ID" value="KAG8235116.1"/>
    <property type="molecule type" value="Genomic_DNA"/>
</dbReference>
<dbReference type="Proteomes" id="UP000792457">
    <property type="component" value="Unassembled WGS sequence"/>
</dbReference>
<gene>
    <name evidence="2" type="ORF">J437_LFUL014379</name>
</gene>
<dbReference type="AlphaFoldDB" id="A0A8K0P609"/>
<comment type="caution">
    <text evidence="2">The sequence shown here is derived from an EMBL/GenBank/DDBJ whole genome shotgun (WGS) entry which is preliminary data.</text>
</comment>